<proteinExistence type="predicted"/>
<dbReference type="InterPro" id="IPR049796">
    <property type="entry name" value="CdiI_Ct-like"/>
</dbReference>
<evidence type="ECO:0008006" key="3">
    <source>
        <dbReference type="Google" id="ProtNLM"/>
    </source>
</evidence>
<reference evidence="2" key="1">
    <citation type="journal article" date="2019" name="Int. J. Syst. Evol. Microbiol.">
        <title>The Global Catalogue of Microorganisms (GCM) 10K type strain sequencing project: providing services to taxonomists for standard genome sequencing and annotation.</title>
        <authorList>
            <consortium name="The Broad Institute Genomics Platform"/>
            <consortium name="The Broad Institute Genome Sequencing Center for Infectious Disease"/>
            <person name="Wu L."/>
            <person name="Ma J."/>
        </authorList>
    </citation>
    <scope>NUCLEOTIDE SEQUENCE [LARGE SCALE GENOMIC DNA]</scope>
    <source>
        <strain evidence="2">GH52</strain>
    </source>
</reference>
<dbReference type="Gene3D" id="1.25.10.10">
    <property type="entry name" value="Leucine-rich Repeat Variant"/>
    <property type="match status" value="1"/>
</dbReference>
<evidence type="ECO:0000313" key="1">
    <source>
        <dbReference type="EMBL" id="MFD2115604.1"/>
    </source>
</evidence>
<dbReference type="RefSeq" id="WP_377770912.1">
    <property type="nucleotide sequence ID" value="NZ_JBHUHO010000020.1"/>
</dbReference>
<accession>A0ABW4YJC7</accession>
<dbReference type="Proteomes" id="UP001597362">
    <property type="component" value="Unassembled WGS sequence"/>
</dbReference>
<organism evidence="1 2">
    <name type="scientific">Paenibacillus yanchengensis</name>
    <dbReference type="NCBI Taxonomy" id="2035833"/>
    <lineage>
        <taxon>Bacteria</taxon>
        <taxon>Bacillati</taxon>
        <taxon>Bacillota</taxon>
        <taxon>Bacilli</taxon>
        <taxon>Bacillales</taxon>
        <taxon>Paenibacillaceae</taxon>
        <taxon>Paenibacillus</taxon>
    </lineage>
</organism>
<gene>
    <name evidence="1" type="ORF">ACFSJH_07665</name>
</gene>
<sequence length="70" mass="8029">MQDLMVWYSQHKNENIRGIAVLCFGHIARIHGVVNKELVIPLINDALQDESEFVRGHAYSALEDITMFCK</sequence>
<dbReference type="InterPro" id="IPR021133">
    <property type="entry name" value="HEAT_type_2"/>
</dbReference>
<comment type="caution">
    <text evidence="1">The sequence shown here is derived from an EMBL/GenBank/DDBJ whole genome shotgun (WGS) entry which is preliminary data.</text>
</comment>
<protein>
    <recommendedName>
        <fullName evidence="3">HEAT repeat domain-containing protein</fullName>
    </recommendedName>
</protein>
<dbReference type="PROSITE" id="PS50077">
    <property type="entry name" value="HEAT_REPEAT"/>
    <property type="match status" value="1"/>
</dbReference>
<dbReference type="EMBL" id="JBHUHO010000020">
    <property type="protein sequence ID" value="MFD2115604.1"/>
    <property type="molecule type" value="Genomic_DNA"/>
</dbReference>
<dbReference type="InterPro" id="IPR011989">
    <property type="entry name" value="ARM-like"/>
</dbReference>
<dbReference type="InterPro" id="IPR016024">
    <property type="entry name" value="ARM-type_fold"/>
</dbReference>
<evidence type="ECO:0000313" key="2">
    <source>
        <dbReference type="Proteomes" id="UP001597362"/>
    </source>
</evidence>
<dbReference type="CDD" id="cd20694">
    <property type="entry name" value="CdiI_Ct-like"/>
    <property type="match status" value="1"/>
</dbReference>
<keyword evidence="2" id="KW-1185">Reference proteome</keyword>
<dbReference type="SUPFAM" id="SSF48371">
    <property type="entry name" value="ARM repeat"/>
    <property type="match status" value="1"/>
</dbReference>
<name>A0ABW4YJC7_9BACL</name>